<accession>A0ABM9X874</accession>
<organism evidence="2 3">
    <name type="scientific">Sulfitobacter indolifex HEL-45</name>
    <dbReference type="NCBI Taxonomy" id="391624"/>
    <lineage>
        <taxon>Bacteria</taxon>
        <taxon>Pseudomonadati</taxon>
        <taxon>Pseudomonadota</taxon>
        <taxon>Alphaproteobacteria</taxon>
        <taxon>Rhodobacterales</taxon>
        <taxon>Roseobacteraceae</taxon>
        <taxon>Sulfitobacter</taxon>
    </lineage>
</organism>
<evidence type="ECO:0000313" key="2">
    <source>
        <dbReference type="EMBL" id="EDQ05766.1"/>
    </source>
</evidence>
<gene>
    <name evidence="2" type="ORF">OIHEL45_03110</name>
</gene>
<protein>
    <recommendedName>
        <fullName evidence="4">Secreted protein</fullName>
    </recommendedName>
</protein>
<feature type="signal peptide" evidence="1">
    <location>
        <begin position="1"/>
        <end position="19"/>
    </location>
</feature>
<name>A0ABM9X874_9RHOB</name>
<evidence type="ECO:0000256" key="1">
    <source>
        <dbReference type="SAM" id="SignalP"/>
    </source>
</evidence>
<reference evidence="2 3" key="1">
    <citation type="submission" date="2007-11" db="EMBL/GenBank/DDBJ databases">
        <authorList>
            <person name="Wagner-Dobler I."/>
            <person name="Ferriera S."/>
            <person name="Johnson J."/>
            <person name="Kravitz S."/>
            <person name="Beeson K."/>
            <person name="Sutton G."/>
            <person name="Rogers Y.-H."/>
            <person name="Friedman R."/>
            <person name="Frazier M."/>
            <person name="Venter J.C."/>
        </authorList>
    </citation>
    <scope>NUCLEOTIDE SEQUENCE [LARGE SCALE GENOMIC DNA]</scope>
    <source>
        <strain evidence="2 3">HEL-45</strain>
    </source>
</reference>
<dbReference type="EMBL" id="ABID01000001">
    <property type="protein sequence ID" value="EDQ05766.1"/>
    <property type="molecule type" value="Genomic_DNA"/>
</dbReference>
<evidence type="ECO:0008006" key="4">
    <source>
        <dbReference type="Google" id="ProtNLM"/>
    </source>
</evidence>
<proteinExistence type="predicted"/>
<feature type="chain" id="PRO_5046412712" description="Secreted protein" evidence="1">
    <location>
        <begin position="20"/>
        <end position="51"/>
    </location>
</feature>
<evidence type="ECO:0000313" key="3">
    <source>
        <dbReference type="Proteomes" id="UP000003257"/>
    </source>
</evidence>
<comment type="caution">
    <text evidence="2">The sequence shown here is derived from an EMBL/GenBank/DDBJ whole genome shotgun (WGS) entry which is preliminary data.</text>
</comment>
<keyword evidence="1" id="KW-0732">Signal</keyword>
<dbReference type="Proteomes" id="UP000003257">
    <property type="component" value="Unassembled WGS sequence"/>
</dbReference>
<keyword evidence="3" id="KW-1185">Reference proteome</keyword>
<sequence length="51" mass="5686">MMKYAAAIIIFLSYTPLSAEQLDMDFLIEEDGWEDGSGNLLSEVVETSADR</sequence>